<keyword evidence="2 7" id="KW-0547">Nucleotide-binding</keyword>
<comment type="similarity">
    <text evidence="1 7">Belongs to the RecA family.</text>
</comment>
<evidence type="ECO:0000256" key="9">
    <source>
        <dbReference type="SAM" id="MobiDB-lite"/>
    </source>
</evidence>
<keyword evidence="8" id="KW-0227">DNA damage</keyword>
<dbReference type="InterPro" id="IPR013765">
    <property type="entry name" value="DNA_recomb/repair_RecA"/>
</dbReference>
<sequence>MARLLKNSSFLKRALLAPQGLRRGGVGTSSHVSNYATKGRRRSKSDSSDSAEDGMSKKELALEQALNQITSQYGKGSIMWFGRSIAPKDVPVVSTGSFALDIALGTGGLPKGRVVEIYGPEASGKTTLALHVIAEAQKQGGYCVFVDAEHALDSSLAQAIGVNTENLLLSQPDCGEQALSLVDTLIRSGSVDVVVVDSVAALVPKSELDGEMGDAHMAMQARLMSQALRKLSHSLSLSQTILIFINQVRAKLSTFGFGGPTEVTCGGNALKFYASVRLNIRRVGLIKKGEETIGSQVQVKILKNKLAPPFKTAEFELEFGKGICKESELIDLGVKHKFISKAGAYFYFKEESFRGKEGLKKFLAENDGVREELMMMLREKLLDTTVEKELGTECINEGTKEEVISPDSTDEEPVTAAHA</sequence>
<feature type="domain" description="RecA family profile 1" evidence="10">
    <location>
        <begin position="89"/>
        <end position="248"/>
    </location>
</feature>
<evidence type="ECO:0000256" key="3">
    <source>
        <dbReference type="ARBA" id="ARBA00022840"/>
    </source>
</evidence>
<dbReference type="EMBL" id="GGEC01016272">
    <property type="protein sequence ID" value="MBW96755.1"/>
    <property type="molecule type" value="Transcribed_RNA"/>
</dbReference>
<dbReference type="GO" id="GO:0006281">
    <property type="term" value="P:DNA repair"/>
    <property type="evidence" value="ECO:0007669"/>
    <property type="project" value="InterPro"/>
</dbReference>
<protein>
    <submittedName>
        <fullName evidence="12">DNA repair protein recA homolog 3</fullName>
    </submittedName>
</protein>
<dbReference type="PROSITE" id="PS50163">
    <property type="entry name" value="RECA_3"/>
    <property type="match status" value="1"/>
</dbReference>
<dbReference type="InterPro" id="IPR020588">
    <property type="entry name" value="RecA_ATP-bd"/>
</dbReference>
<reference evidence="12" key="1">
    <citation type="submission" date="2018-02" db="EMBL/GenBank/DDBJ databases">
        <title>Rhizophora mucronata_Transcriptome.</title>
        <authorList>
            <person name="Meera S.P."/>
            <person name="Sreeshan A."/>
            <person name="Augustine A."/>
        </authorList>
    </citation>
    <scope>NUCLEOTIDE SEQUENCE</scope>
    <source>
        <tissue evidence="12">Leaf</tissue>
    </source>
</reference>
<feature type="region of interest" description="Disordered" evidence="9">
    <location>
        <begin position="22"/>
        <end position="56"/>
    </location>
</feature>
<dbReference type="CDD" id="cd00983">
    <property type="entry name" value="RecA"/>
    <property type="match status" value="1"/>
</dbReference>
<dbReference type="InterPro" id="IPR020584">
    <property type="entry name" value="DNA_recomb/repair_RecA_CS"/>
</dbReference>
<dbReference type="GO" id="GO:0006310">
    <property type="term" value="P:DNA recombination"/>
    <property type="evidence" value="ECO:0007669"/>
    <property type="project" value="UniProtKB-KW"/>
</dbReference>
<dbReference type="PANTHER" id="PTHR45900:SF13">
    <property type="entry name" value="RECA FAMILY PROFILE 1 DOMAIN-CONTAINING PROTEIN"/>
    <property type="match status" value="1"/>
</dbReference>
<evidence type="ECO:0000313" key="12">
    <source>
        <dbReference type="EMBL" id="MBW96755.1"/>
    </source>
</evidence>
<dbReference type="Pfam" id="PF21096">
    <property type="entry name" value="RecA_C"/>
    <property type="match status" value="1"/>
</dbReference>
<comment type="function">
    <text evidence="6">Involved in recombination ability and DNA strand transfer activity.</text>
</comment>
<dbReference type="InterPro" id="IPR023400">
    <property type="entry name" value="RecA_C_sf"/>
</dbReference>
<evidence type="ECO:0000256" key="5">
    <source>
        <dbReference type="ARBA" id="ARBA00023172"/>
    </source>
</evidence>
<evidence type="ECO:0000259" key="10">
    <source>
        <dbReference type="PROSITE" id="PS50162"/>
    </source>
</evidence>
<evidence type="ECO:0000259" key="11">
    <source>
        <dbReference type="PROSITE" id="PS50163"/>
    </source>
</evidence>
<dbReference type="InterPro" id="IPR027417">
    <property type="entry name" value="P-loop_NTPase"/>
</dbReference>
<evidence type="ECO:0000256" key="7">
    <source>
        <dbReference type="RuleBase" id="RU003422"/>
    </source>
</evidence>
<feature type="domain" description="RecA family profile 2" evidence="11">
    <location>
        <begin position="257"/>
        <end position="328"/>
    </location>
</feature>
<name>A0A2P2JTG1_RHIMU</name>
<evidence type="ECO:0000256" key="4">
    <source>
        <dbReference type="ARBA" id="ARBA00023125"/>
    </source>
</evidence>
<organism evidence="12">
    <name type="scientific">Rhizophora mucronata</name>
    <name type="common">Asiatic mangrove</name>
    <dbReference type="NCBI Taxonomy" id="61149"/>
    <lineage>
        <taxon>Eukaryota</taxon>
        <taxon>Viridiplantae</taxon>
        <taxon>Streptophyta</taxon>
        <taxon>Embryophyta</taxon>
        <taxon>Tracheophyta</taxon>
        <taxon>Spermatophyta</taxon>
        <taxon>Magnoliopsida</taxon>
        <taxon>eudicotyledons</taxon>
        <taxon>Gunneridae</taxon>
        <taxon>Pentapetalae</taxon>
        <taxon>rosids</taxon>
        <taxon>fabids</taxon>
        <taxon>Malpighiales</taxon>
        <taxon>Rhizophoraceae</taxon>
        <taxon>Rhizophora</taxon>
    </lineage>
</organism>
<dbReference type="FunFam" id="3.40.50.300:FF:000087">
    <property type="entry name" value="Recombinase RecA"/>
    <property type="match status" value="1"/>
</dbReference>
<evidence type="ECO:0000256" key="2">
    <source>
        <dbReference type="ARBA" id="ARBA00022741"/>
    </source>
</evidence>
<dbReference type="InterPro" id="IPR049428">
    <property type="entry name" value="RecA-like_N"/>
</dbReference>
<keyword evidence="5 8" id="KW-0233">DNA recombination</keyword>
<feature type="region of interest" description="Disordered" evidence="9">
    <location>
        <begin position="399"/>
        <end position="419"/>
    </location>
</feature>
<dbReference type="SUPFAM" id="SSF52540">
    <property type="entry name" value="P-loop containing nucleoside triphosphate hydrolases"/>
    <property type="match status" value="1"/>
</dbReference>
<accession>A0A2P2JTG1</accession>
<dbReference type="PROSITE" id="PS50162">
    <property type="entry name" value="RECA_2"/>
    <property type="match status" value="1"/>
</dbReference>
<dbReference type="GO" id="GO:0140664">
    <property type="term" value="F:ATP-dependent DNA damage sensor activity"/>
    <property type="evidence" value="ECO:0007669"/>
    <property type="project" value="InterPro"/>
</dbReference>
<dbReference type="PRINTS" id="PR00142">
    <property type="entry name" value="RECA"/>
</dbReference>
<dbReference type="InterPro" id="IPR020587">
    <property type="entry name" value="RecA_monomer-monomer_interface"/>
</dbReference>
<dbReference type="Gene3D" id="3.40.50.300">
    <property type="entry name" value="P-loop containing nucleotide triphosphate hydrolases"/>
    <property type="match status" value="1"/>
</dbReference>
<keyword evidence="4 8" id="KW-0238">DNA-binding</keyword>
<evidence type="ECO:0000256" key="8">
    <source>
        <dbReference type="RuleBase" id="RU004527"/>
    </source>
</evidence>
<dbReference type="GO" id="GO:0005524">
    <property type="term" value="F:ATP binding"/>
    <property type="evidence" value="ECO:0007669"/>
    <property type="project" value="UniProtKB-KW"/>
</dbReference>
<dbReference type="PROSITE" id="PS00321">
    <property type="entry name" value="RECA_1"/>
    <property type="match status" value="1"/>
</dbReference>
<evidence type="ECO:0000256" key="1">
    <source>
        <dbReference type="ARBA" id="ARBA00009391"/>
    </source>
</evidence>
<dbReference type="InterPro" id="IPR049261">
    <property type="entry name" value="RecA-like_C"/>
</dbReference>
<dbReference type="SUPFAM" id="SSF54752">
    <property type="entry name" value="RecA protein, C-terminal domain"/>
    <property type="match status" value="1"/>
</dbReference>
<dbReference type="PANTHER" id="PTHR45900">
    <property type="entry name" value="RECA"/>
    <property type="match status" value="1"/>
</dbReference>
<proteinExistence type="inferred from homology"/>
<dbReference type="InterPro" id="IPR003593">
    <property type="entry name" value="AAA+_ATPase"/>
</dbReference>
<dbReference type="HAMAP" id="MF_00268">
    <property type="entry name" value="RecA"/>
    <property type="match status" value="1"/>
</dbReference>
<dbReference type="SMART" id="SM00382">
    <property type="entry name" value="AAA"/>
    <property type="match status" value="1"/>
</dbReference>
<dbReference type="Pfam" id="PF00154">
    <property type="entry name" value="RecA_N"/>
    <property type="match status" value="1"/>
</dbReference>
<evidence type="ECO:0000256" key="6">
    <source>
        <dbReference type="ARBA" id="ARBA00056887"/>
    </source>
</evidence>
<dbReference type="GO" id="GO:0003697">
    <property type="term" value="F:single-stranded DNA binding"/>
    <property type="evidence" value="ECO:0007669"/>
    <property type="project" value="InterPro"/>
</dbReference>
<dbReference type="NCBIfam" id="TIGR02012">
    <property type="entry name" value="tigrfam_recA"/>
    <property type="match status" value="1"/>
</dbReference>
<keyword evidence="3 7" id="KW-0067">ATP-binding</keyword>
<dbReference type="AlphaFoldDB" id="A0A2P2JTG1"/>